<dbReference type="RefSeq" id="WP_302109336.1">
    <property type="nucleotide sequence ID" value="NZ_JAUKTR010000002.1"/>
</dbReference>
<comment type="pathway">
    <text evidence="5 18">Metabolic intermediate biosynthesis; chorismate biosynthesis; chorismate from D-erythrose 4-phosphate and phosphoenolpyruvate: step 2/7.</text>
</comment>
<dbReference type="InterPro" id="IPR030963">
    <property type="entry name" value="DHQ_synth_fam"/>
</dbReference>
<accession>A0ABT8SLP9</accession>
<evidence type="ECO:0000313" key="22">
    <source>
        <dbReference type="Proteomes" id="UP001169063"/>
    </source>
</evidence>
<evidence type="ECO:0000313" key="21">
    <source>
        <dbReference type="EMBL" id="MDO1558904.1"/>
    </source>
</evidence>
<dbReference type="SUPFAM" id="SSF56796">
    <property type="entry name" value="Dehydroquinate synthase-like"/>
    <property type="match status" value="1"/>
</dbReference>
<sequence>MSLISISAEGVRPYDVHVGRGLLDEAGGLVMSAAGARRVAVVSDAQVGALYGQRVDDSLRAAGLTPIPITVAEGEAAKSFEGLQSLLGVLLDSGLDRGDAVLALGGGSTGDLAGLAAALYMRGIDVIQAPTTLLAQADSAVGGKTAIDAPQGKNLIGAFWHPRLVLCDLEALDTLDDRQMRSGYAEVLKYGLLGDRAFFEWLEANGAAVLDREPEHLAHAVETSVRAKAAIVAEDPREAGRRALLNLGHTFGHAWEAEGGFGEVLTHGEAVALGCVQAFQLSARLGLCNAEEAHRVEAAVRETGLPVRAPAALRGVSADALLARMAGDKKAEGGRLTLILARGIGRAEVVRDVAPEAVREVLIEGGAA</sequence>
<reference evidence="21" key="1">
    <citation type="submission" date="2023-07" db="EMBL/GenBank/DDBJ databases">
        <title>Brevundimonas soil sp. nov., isolated from the soil of chemical plant.</title>
        <authorList>
            <person name="Wu N."/>
        </authorList>
    </citation>
    <scope>NUCLEOTIDE SEQUENCE</scope>
    <source>
        <strain evidence="21">XZ-24</strain>
    </source>
</reference>
<evidence type="ECO:0000256" key="8">
    <source>
        <dbReference type="ARBA" id="ARBA00017684"/>
    </source>
</evidence>
<name>A0ABT8SLP9_9CAUL</name>
<evidence type="ECO:0000256" key="5">
    <source>
        <dbReference type="ARBA" id="ARBA00004661"/>
    </source>
</evidence>
<evidence type="ECO:0000256" key="3">
    <source>
        <dbReference type="ARBA" id="ARBA00003485"/>
    </source>
</evidence>
<dbReference type="PANTHER" id="PTHR43622:SF7">
    <property type="entry name" value="3-DEHYDROQUINATE SYNTHASE, CHLOROPLASTIC"/>
    <property type="match status" value="1"/>
</dbReference>
<dbReference type="Gene3D" id="1.20.1090.10">
    <property type="entry name" value="Dehydroquinate synthase-like - alpha domain"/>
    <property type="match status" value="1"/>
</dbReference>
<comment type="caution">
    <text evidence="18">Lacks conserved residue(s) required for the propagation of feature annotation.</text>
</comment>
<dbReference type="Pfam" id="PF24621">
    <property type="entry name" value="DHQS_C"/>
    <property type="match status" value="1"/>
</dbReference>
<comment type="catalytic activity">
    <reaction evidence="1 18">
        <text>7-phospho-2-dehydro-3-deoxy-D-arabino-heptonate = 3-dehydroquinate + phosphate</text>
        <dbReference type="Rhea" id="RHEA:21968"/>
        <dbReference type="ChEBI" id="CHEBI:32364"/>
        <dbReference type="ChEBI" id="CHEBI:43474"/>
        <dbReference type="ChEBI" id="CHEBI:58394"/>
        <dbReference type="EC" id="4.2.3.4"/>
    </reaction>
</comment>
<feature type="binding site" evidence="18">
    <location>
        <position position="144"/>
    </location>
    <ligand>
        <name>NAD(+)</name>
        <dbReference type="ChEBI" id="CHEBI:57540"/>
    </ligand>
</feature>
<proteinExistence type="inferred from homology"/>
<keyword evidence="15 18" id="KW-0057">Aromatic amino acid biosynthesis</keyword>
<evidence type="ECO:0000256" key="15">
    <source>
        <dbReference type="ARBA" id="ARBA00023141"/>
    </source>
</evidence>
<dbReference type="EC" id="4.2.3.4" evidence="7 18"/>
<comment type="similarity">
    <text evidence="6 18">Belongs to the sugar phosphate cyclases superfamily. Dehydroquinate synthase family.</text>
</comment>
<keyword evidence="17 18" id="KW-0170">Cobalt</keyword>
<evidence type="ECO:0000259" key="19">
    <source>
        <dbReference type="Pfam" id="PF01761"/>
    </source>
</evidence>
<dbReference type="InterPro" id="IPR016037">
    <property type="entry name" value="DHQ_synth_AroB"/>
</dbReference>
<dbReference type="InterPro" id="IPR056179">
    <property type="entry name" value="DHQS_C"/>
</dbReference>
<feature type="binding site" evidence="18">
    <location>
        <position position="153"/>
    </location>
    <ligand>
        <name>NAD(+)</name>
        <dbReference type="ChEBI" id="CHEBI:57540"/>
    </ligand>
</feature>
<keyword evidence="11 18" id="KW-0479">Metal-binding</keyword>
<keyword evidence="14 18" id="KW-0520">NAD</keyword>
<keyword evidence="10 18" id="KW-0028">Amino-acid biosynthesis</keyword>
<dbReference type="PIRSF" id="PIRSF001455">
    <property type="entry name" value="DHQ_synth"/>
    <property type="match status" value="1"/>
</dbReference>
<keyword evidence="22" id="KW-1185">Reference proteome</keyword>
<dbReference type="NCBIfam" id="TIGR01357">
    <property type="entry name" value="aroB"/>
    <property type="match status" value="1"/>
</dbReference>
<keyword evidence="12 18" id="KW-0547">Nucleotide-binding</keyword>
<feature type="binding site" evidence="18">
    <location>
        <position position="249"/>
    </location>
    <ligand>
        <name>Zn(2+)</name>
        <dbReference type="ChEBI" id="CHEBI:29105"/>
    </ligand>
</feature>
<dbReference type="InterPro" id="IPR050071">
    <property type="entry name" value="Dehydroquinate_synthase"/>
</dbReference>
<gene>
    <name evidence="18 21" type="primary">aroB</name>
    <name evidence="21" type="ORF">Q0812_05630</name>
</gene>
<evidence type="ECO:0000256" key="18">
    <source>
        <dbReference type="HAMAP-Rule" id="MF_00110"/>
    </source>
</evidence>
<dbReference type="EMBL" id="JAUKTR010000002">
    <property type="protein sequence ID" value="MDO1558904.1"/>
    <property type="molecule type" value="Genomic_DNA"/>
</dbReference>
<dbReference type="InterPro" id="IPR030960">
    <property type="entry name" value="DHQS/DOIS_N"/>
</dbReference>
<evidence type="ECO:0000256" key="6">
    <source>
        <dbReference type="ARBA" id="ARBA00005412"/>
    </source>
</evidence>
<comment type="function">
    <text evidence="3 18">Catalyzes the conversion of 3-deoxy-D-arabino-heptulosonate 7-phosphate (DAHP) to dehydroquinate (DHQ).</text>
</comment>
<evidence type="ECO:0000259" key="20">
    <source>
        <dbReference type="Pfam" id="PF24621"/>
    </source>
</evidence>
<comment type="caution">
    <text evidence="21">The sequence shown here is derived from an EMBL/GenBank/DDBJ whole genome shotgun (WGS) entry which is preliminary data.</text>
</comment>
<evidence type="ECO:0000256" key="14">
    <source>
        <dbReference type="ARBA" id="ARBA00023027"/>
    </source>
</evidence>
<dbReference type="HAMAP" id="MF_00110">
    <property type="entry name" value="DHQ_synthase"/>
    <property type="match status" value="1"/>
</dbReference>
<keyword evidence="16 18" id="KW-0456">Lyase</keyword>
<feature type="binding site" evidence="18">
    <location>
        <position position="267"/>
    </location>
    <ligand>
        <name>Zn(2+)</name>
        <dbReference type="ChEBI" id="CHEBI:29105"/>
    </ligand>
</feature>
<comment type="cofactor">
    <cofactor evidence="18">
        <name>Co(2+)</name>
        <dbReference type="ChEBI" id="CHEBI:48828"/>
    </cofactor>
    <cofactor evidence="18">
        <name>Zn(2+)</name>
        <dbReference type="ChEBI" id="CHEBI:29105"/>
    </cofactor>
    <text evidence="18">Binds 1 divalent metal cation per subunit. Can use either Co(2+) or Zn(2+).</text>
</comment>
<evidence type="ECO:0000256" key="2">
    <source>
        <dbReference type="ARBA" id="ARBA00001911"/>
    </source>
</evidence>
<comment type="subcellular location">
    <subcellularLocation>
        <location evidence="4 18">Cytoplasm</location>
    </subcellularLocation>
</comment>
<evidence type="ECO:0000256" key="12">
    <source>
        <dbReference type="ARBA" id="ARBA00022741"/>
    </source>
</evidence>
<protein>
    <recommendedName>
        <fullName evidence="8 18">3-dehydroquinate synthase</fullName>
        <shortName evidence="18">DHQS</shortName>
        <ecNumber evidence="7 18">4.2.3.4</ecNumber>
    </recommendedName>
</protein>
<feature type="binding site" evidence="18">
    <location>
        <begin position="131"/>
        <end position="132"/>
    </location>
    <ligand>
        <name>NAD(+)</name>
        <dbReference type="ChEBI" id="CHEBI:57540"/>
    </ligand>
</feature>
<dbReference type="Gene3D" id="3.40.50.1970">
    <property type="match status" value="1"/>
</dbReference>
<dbReference type="GO" id="GO:0003856">
    <property type="term" value="F:3-dehydroquinate synthase activity"/>
    <property type="evidence" value="ECO:0007669"/>
    <property type="project" value="UniProtKB-EC"/>
</dbReference>
<evidence type="ECO:0000256" key="13">
    <source>
        <dbReference type="ARBA" id="ARBA00022833"/>
    </source>
</evidence>
<keyword evidence="9 18" id="KW-0963">Cytoplasm</keyword>
<feature type="binding site" evidence="18">
    <location>
        <position position="186"/>
    </location>
    <ligand>
        <name>Zn(2+)</name>
        <dbReference type="ChEBI" id="CHEBI:29105"/>
    </ligand>
</feature>
<comment type="cofactor">
    <cofactor evidence="2 18">
        <name>NAD(+)</name>
        <dbReference type="ChEBI" id="CHEBI:57540"/>
    </cofactor>
</comment>
<dbReference type="Pfam" id="PF01761">
    <property type="entry name" value="DHQ_synthase"/>
    <property type="match status" value="1"/>
</dbReference>
<evidence type="ECO:0000256" key="10">
    <source>
        <dbReference type="ARBA" id="ARBA00022605"/>
    </source>
</evidence>
<evidence type="ECO:0000256" key="16">
    <source>
        <dbReference type="ARBA" id="ARBA00023239"/>
    </source>
</evidence>
<keyword evidence="13 18" id="KW-0862">Zinc</keyword>
<feature type="domain" description="3-dehydroquinate synthase C-terminal" evidence="20">
    <location>
        <begin position="183"/>
        <end position="331"/>
    </location>
</feature>
<evidence type="ECO:0000256" key="4">
    <source>
        <dbReference type="ARBA" id="ARBA00004496"/>
    </source>
</evidence>
<evidence type="ECO:0000256" key="1">
    <source>
        <dbReference type="ARBA" id="ARBA00001393"/>
    </source>
</evidence>
<dbReference type="Proteomes" id="UP001169063">
    <property type="component" value="Unassembled WGS sequence"/>
</dbReference>
<evidence type="ECO:0000256" key="11">
    <source>
        <dbReference type="ARBA" id="ARBA00022723"/>
    </source>
</evidence>
<feature type="domain" description="3-dehydroquinate synthase N-terminal" evidence="19">
    <location>
        <begin position="69"/>
        <end position="181"/>
    </location>
</feature>
<feature type="binding site" evidence="18">
    <location>
        <begin position="73"/>
        <end position="78"/>
    </location>
    <ligand>
        <name>NAD(+)</name>
        <dbReference type="ChEBI" id="CHEBI:57540"/>
    </ligand>
</feature>
<evidence type="ECO:0000256" key="17">
    <source>
        <dbReference type="ARBA" id="ARBA00023285"/>
    </source>
</evidence>
<dbReference type="CDD" id="cd08195">
    <property type="entry name" value="DHQS"/>
    <property type="match status" value="1"/>
</dbReference>
<evidence type="ECO:0000256" key="7">
    <source>
        <dbReference type="ARBA" id="ARBA00013031"/>
    </source>
</evidence>
<dbReference type="PANTHER" id="PTHR43622">
    <property type="entry name" value="3-DEHYDROQUINATE SYNTHASE"/>
    <property type="match status" value="1"/>
</dbReference>
<evidence type="ECO:0000256" key="9">
    <source>
        <dbReference type="ARBA" id="ARBA00022490"/>
    </source>
</evidence>
<organism evidence="21 22">
    <name type="scientific">Peiella sedimenti</name>
    <dbReference type="NCBI Taxonomy" id="3061083"/>
    <lineage>
        <taxon>Bacteria</taxon>
        <taxon>Pseudomonadati</taxon>
        <taxon>Pseudomonadota</taxon>
        <taxon>Alphaproteobacteria</taxon>
        <taxon>Caulobacterales</taxon>
        <taxon>Caulobacteraceae</taxon>
        <taxon>Peiella</taxon>
    </lineage>
</organism>